<dbReference type="AlphaFoldDB" id="A0A177N898"/>
<dbReference type="Proteomes" id="UP000077628">
    <property type="component" value="Unassembled WGS sequence"/>
</dbReference>
<feature type="transmembrane region" description="Helical" evidence="1">
    <location>
        <begin position="81"/>
        <end position="104"/>
    </location>
</feature>
<feature type="transmembrane region" description="Helical" evidence="1">
    <location>
        <begin position="7"/>
        <end position="29"/>
    </location>
</feature>
<accession>A0A177N898</accession>
<proteinExistence type="predicted"/>
<dbReference type="EMBL" id="LUUK01000204">
    <property type="protein sequence ID" value="OAI14092.1"/>
    <property type="molecule type" value="Genomic_DNA"/>
</dbReference>
<comment type="caution">
    <text evidence="2">The sequence shown here is derived from an EMBL/GenBank/DDBJ whole genome shotgun (WGS) entry which is preliminary data.</text>
</comment>
<keyword evidence="3" id="KW-1185">Reference proteome</keyword>
<dbReference type="OrthoDB" id="7067839at2"/>
<dbReference type="RefSeq" id="WP_064031098.1">
    <property type="nucleotide sequence ID" value="NZ_LUUK01000204.1"/>
</dbReference>
<keyword evidence="1" id="KW-1133">Transmembrane helix</keyword>
<feature type="transmembrane region" description="Helical" evidence="1">
    <location>
        <begin position="49"/>
        <end position="69"/>
    </location>
</feature>
<evidence type="ECO:0000313" key="3">
    <source>
        <dbReference type="Proteomes" id="UP000077628"/>
    </source>
</evidence>
<evidence type="ECO:0000313" key="2">
    <source>
        <dbReference type="EMBL" id="OAI14092.1"/>
    </source>
</evidence>
<gene>
    <name evidence="2" type="ORF">A1355_12785</name>
</gene>
<feature type="transmembrane region" description="Helical" evidence="1">
    <location>
        <begin position="110"/>
        <end position="133"/>
    </location>
</feature>
<reference evidence="3" key="1">
    <citation type="submission" date="2016-03" db="EMBL/GenBank/DDBJ databases">
        <authorList>
            <person name="Heylen K."/>
            <person name="De Vos P."/>
            <person name="Vekeman B."/>
        </authorList>
    </citation>
    <scope>NUCLEOTIDE SEQUENCE [LARGE SCALE GENOMIC DNA]</scope>
    <source>
        <strain evidence="3">R-45383</strain>
    </source>
</reference>
<sequence length="142" mass="15526">MKLFPLLVGGVVAGLIIVAGEAVLNLVVLADEWVYLFSRFSLPQPTPLVAVQGLLKLLLLGIFSVWLAATLKSAFPNPCRAGVVSGLCVWFLVWAWVQWGMLLAGYVTTYVAAITVAWGFVELPFAIWAGTWVHWRLNGGLR</sequence>
<keyword evidence="1" id="KW-0472">Membrane</keyword>
<protein>
    <submittedName>
        <fullName evidence="2">Uncharacterized protein</fullName>
    </submittedName>
</protein>
<keyword evidence="1" id="KW-0812">Transmembrane</keyword>
<organism evidence="2 3">
    <name type="scientific">Methylomonas koyamae</name>
    <dbReference type="NCBI Taxonomy" id="702114"/>
    <lineage>
        <taxon>Bacteria</taxon>
        <taxon>Pseudomonadati</taxon>
        <taxon>Pseudomonadota</taxon>
        <taxon>Gammaproteobacteria</taxon>
        <taxon>Methylococcales</taxon>
        <taxon>Methylococcaceae</taxon>
        <taxon>Methylomonas</taxon>
    </lineage>
</organism>
<evidence type="ECO:0000256" key="1">
    <source>
        <dbReference type="SAM" id="Phobius"/>
    </source>
</evidence>
<name>A0A177N898_9GAMM</name>